<feature type="transmembrane region" description="Helical" evidence="6">
    <location>
        <begin position="173"/>
        <end position="196"/>
    </location>
</feature>
<evidence type="ECO:0000313" key="7">
    <source>
        <dbReference type="EMBL" id="NYJ37683.1"/>
    </source>
</evidence>
<keyword evidence="3 6" id="KW-1133">Transmembrane helix</keyword>
<dbReference type="Pfam" id="PF00146">
    <property type="entry name" value="NADHdh"/>
    <property type="match status" value="1"/>
</dbReference>
<feature type="transmembrane region" description="Helical" evidence="6">
    <location>
        <begin position="283"/>
        <end position="308"/>
    </location>
</feature>
<dbReference type="GO" id="GO:0005886">
    <property type="term" value="C:plasma membrane"/>
    <property type="evidence" value="ECO:0007669"/>
    <property type="project" value="UniProtKB-SubCell"/>
</dbReference>
<dbReference type="Proteomes" id="UP000572051">
    <property type="component" value="Unassembled WGS sequence"/>
</dbReference>
<comment type="caution">
    <text evidence="7">The sequence shown here is derived from an EMBL/GenBank/DDBJ whole genome shotgun (WGS) entry which is preliminary data.</text>
</comment>
<feature type="transmembrane region" description="Helical" evidence="6">
    <location>
        <begin position="253"/>
        <end position="271"/>
    </location>
</feature>
<evidence type="ECO:0000256" key="1">
    <source>
        <dbReference type="ARBA" id="ARBA00004141"/>
    </source>
</evidence>
<evidence type="ECO:0000256" key="3">
    <source>
        <dbReference type="ARBA" id="ARBA00022989"/>
    </source>
</evidence>
<dbReference type="PANTHER" id="PTHR11432:SF3">
    <property type="entry name" value="NADH-UBIQUINONE OXIDOREDUCTASE CHAIN 1"/>
    <property type="match status" value="1"/>
</dbReference>
<accession>A0A7Z0JCQ0</accession>
<feature type="transmembrane region" description="Helical" evidence="6">
    <location>
        <begin position="69"/>
        <end position="91"/>
    </location>
</feature>
<reference evidence="7 8" key="1">
    <citation type="submission" date="2020-07" db="EMBL/GenBank/DDBJ databases">
        <title>Sequencing the genomes of 1000 actinobacteria strains.</title>
        <authorList>
            <person name="Klenk H.-P."/>
        </authorList>
    </citation>
    <scope>NUCLEOTIDE SEQUENCE [LARGE SCALE GENOMIC DNA]</scope>
    <source>
        <strain evidence="7 8">DSM 44442</strain>
    </source>
</reference>
<dbReference type="RefSeq" id="WP_179828617.1">
    <property type="nucleotide sequence ID" value="NZ_JACCFS010000001.1"/>
</dbReference>
<proteinExistence type="inferred from homology"/>
<evidence type="ECO:0000256" key="4">
    <source>
        <dbReference type="ARBA" id="ARBA00023136"/>
    </source>
</evidence>
<sequence length="309" mass="31872">MIEGDASPLSLLTLLALLGALAYAAAAGSAVLHARAVGTAPVAAVSAPARESARLLVQRRRTVPGADALLWRLGGALLPVAAALAALVVPLGSTAVSDLSVGVVWFNAMEVLAWCAVWLLGWGANSVWGLVGGYRFLIQGLSYELPHMFALITAALGAGSLRVGDIVAAQEDVWFAVLMPAAFAVYLVSALAMAFWGPFDAPVGRDAAGGAAAEPSGADRLVLLAGRYMLLAVVAAMAVPLFLGGGAGPLLPGWAWSLVKTLAVLGALVWTGHRVPTVRMDRFTEVGWMVLLPLSLLQALVVSVLVLVR</sequence>
<comment type="similarity">
    <text evidence="5">Belongs to the complex I subunit 1 family.</text>
</comment>
<comment type="subcellular location">
    <subcellularLocation>
        <location evidence="5">Cell membrane</location>
        <topology evidence="5">Multi-pass membrane protein</topology>
    </subcellularLocation>
    <subcellularLocation>
        <location evidence="1">Membrane</location>
        <topology evidence="1">Multi-pass membrane protein</topology>
    </subcellularLocation>
</comment>
<evidence type="ECO:0000256" key="6">
    <source>
        <dbReference type="SAM" id="Phobius"/>
    </source>
</evidence>
<dbReference type="AlphaFoldDB" id="A0A7Z0JCQ0"/>
<dbReference type="PANTHER" id="PTHR11432">
    <property type="entry name" value="NADH DEHYDROGENASE SUBUNIT 1"/>
    <property type="match status" value="1"/>
</dbReference>
<feature type="transmembrane region" description="Helical" evidence="6">
    <location>
        <begin position="228"/>
        <end position="247"/>
    </location>
</feature>
<name>A0A7Z0JCQ0_9ACTN</name>
<protein>
    <submittedName>
        <fullName evidence="7">NADH-quinone oxidoreductase subunit H</fullName>
    </submittedName>
</protein>
<keyword evidence="2 5" id="KW-0812">Transmembrane</keyword>
<keyword evidence="8" id="KW-1185">Reference proteome</keyword>
<dbReference type="GO" id="GO:0003954">
    <property type="term" value="F:NADH dehydrogenase activity"/>
    <property type="evidence" value="ECO:0007669"/>
    <property type="project" value="TreeGrafter"/>
</dbReference>
<keyword evidence="4 6" id="KW-0472">Membrane</keyword>
<organism evidence="7 8">
    <name type="scientific">Nocardiopsis aegyptia</name>
    <dbReference type="NCBI Taxonomy" id="220378"/>
    <lineage>
        <taxon>Bacteria</taxon>
        <taxon>Bacillati</taxon>
        <taxon>Actinomycetota</taxon>
        <taxon>Actinomycetes</taxon>
        <taxon>Streptosporangiales</taxon>
        <taxon>Nocardiopsidaceae</taxon>
        <taxon>Nocardiopsis</taxon>
    </lineage>
</organism>
<dbReference type="EMBL" id="JACCFS010000001">
    <property type="protein sequence ID" value="NYJ37683.1"/>
    <property type="molecule type" value="Genomic_DNA"/>
</dbReference>
<feature type="transmembrane region" description="Helical" evidence="6">
    <location>
        <begin position="111"/>
        <end position="131"/>
    </location>
</feature>
<dbReference type="GO" id="GO:0009060">
    <property type="term" value="P:aerobic respiration"/>
    <property type="evidence" value="ECO:0007669"/>
    <property type="project" value="TreeGrafter"/>
</dbReference>
<evidence type="ECO:0000313" key="8">
    <source>
        <dbReference type="Proteomes" id="UP000572051"/>
    </source>
</evidence>
<dbReference type="InterPro" id="IPR001694">
    <property type="entry name" value="NADH_UbQ_OxRdtase_su1/FPO"/>
</dbReference>
<evidence type="ECO:0000256" key="5">
    <source>
        <dbReference type="RuleBase" id="RU000471"/>
    </source>
</evidence>
<evidence type="ECO:0000256" key="2">
    <source>
        <dbReference type="ARBA" id="ARBA00022692"/>
    </source>
</evidence>
<gene>
    <name evidence="7" type="ORF">HNR10_005564</name>
</gene>
<feature type="transmembrane region" description="Helical" evidence="6">
    <location>
        <begin position="143"/>
        <end position="161"/>
    </location>
</feature>
<keyword evidence="5" id="KW-0520">NAD</keyword>